<sequence>MKALTILGAMIGLLTGLGFALAARSGWPEAFWRGIAAAVVGGLLLRWWGTLWIRSWYQVLRAREEAEKKSEAQSKAV</sequence>
<keyword evidence="1" id="KW-1133">Transmembrane helix</keyword>
<protein>
    <submittedName>
        <fullName evidence="2">Uncharacterized protein</fullName>
    </submittedName>
</protein>
<proteinExistence type="predicted"/>
<evidence type="ECO:0000256" key="1">
    <source>
        <dbReference type="SAM" id="Phobius"/>
    </source>
</evidence>
<accession>A0A6M1RM75</accession>
<dbReference type="AlphaFoldDB" id="A0A6M1RM75"/>
<comment type="caution">
    <text evidence="2">The sequence shown here is derived from an EMBL/GenBank/DDBJ whole genome shotgun (WGS) entry which is preliminary data.</text>
</comment>
<evidence type="ECO:0000313" key="3">
    <source>
        <dbReference type="Proteomes" id="UP000477311"/>
    </source>
</evidence>
<name>A0A6M1RM75_9BACT</name>
<organism evidence="2 3">
    <name type="scientific">Limisphaera ngatamarikiensis</name>
    <dbReference type="NCBI Taxonomy" id="1324935"/>
    <lineage>
        <taxon>Bacteria</taxon>
        <taxon>Pseudomonadati</taxon>
        <taxon>Verrucomicrobiota</taxon>
        <taxon>Verrucomicrobiia</taxon>
        <taxon>Limisphaerales</taxon>
        <taxon>Limisphaeraceae</taxon>
        <taxon>Limisphaera</taxon>
    </lineage>
</organism>
<dbReference type="EMBL" id="JAAKYA010000029">
    <property type="protein sequence ID" value="NGO38773.1"/>
    <property type="molecule type" value="Genomic_DNA"/>
</dbReference>
<keyword evidence="1" id="KW-0812">Transmembrane</keyword>
<keyword evidence="3" id="KW-1185">Reference proteome</keyword>
<dbReference type="Proteomes" id="UP000477311">
    <property type="component" value="Unassembled WGS sequence"/>
</dbReference>
<dbReference type="RefSeq" id="WP_165106419.1">
    <property type="nucleotide sequence ID" value="NZ_JAAKYA010000029.1"/>
</dbReference>
<feature type="transmembrane region" description="Helical" evidence="1">
    <location>
        <begin position="32"/>
        <end position="53"/>
    </location>
</feature>
<keyword evidence="1" id="KW-0472">Membrane</keyword>
<gene>
    <name evidence="2" type="ORF">G4L39_05105</name>
</gene>
<reference evidence="2 3" key="1">
    <citation type="submission" date="2020-02" db="EMBL/GenBank/DDBJ databases">
        <title>Draft genome sequence of Limisphaera ngatamarikiensis NGM72.4T, a thermophilic Verrucomicrobia grouped in subdivision 3.</title>
        <authorList>
            <person name="Carere C.R."/>
            <person name="Steen J."/>
            <person name="Hugenholtz P."/>
            <person name="Stott M.B."/>
        </authorList>
    </citation>
    <scope>NUCLEOTIDE SEQUENCE [LARGE SCALE GENOMIC DNA]</scope>
    <source>
        <strain evidence="2 3">NGM72.4</strain>
    </source>
</reference>
<evidence type="ECO:0000313" key="2">
    <source>
        <dbReference type="EMBL" id="NGO38773.1"/>
    </source>
</evidence>